<evidence type="ECO:0000313" key="2">
    <source>
        <dbReference type="Proteomes" id="UP000215506"/>
    </source>
</evidence>
<evidence type="ECO:0000313" key="1">
    <source>
        <dbReference type="EMBL" id="OXR47392.1"/>
    </source>
</evidence>
<organism evidence="1 2">
    <name type="scientific">Nocardia cerradoensis</name>
    <dbReference type="NCBI Taxonomy" id="85688"/>
    <lineage>
        <taxon>Bacteria</taxon>
        <taxon>Bacillati</taxon>
        <taxon>Actinomycetota</taxon>
        <taxon>Actinomycetes</taxon>
        <taxon>Mycobacteriales</taxon>
        <taxon>Nocardiaceae</taxon>
        <taxon>Nocardia</taxon>
    </lineage>
</organism>
<sequence>MTWQDQHARTDILHEVLARAAVDPAMPGLFYDLPECDRLFGGPTGVLAALRYRWDNHLHAKLDQAQLQGQSPSEAYQELAAEQPVLRAVLDAYQVRHWHREPALAR</sequence>
<dbReference type="RefSeq" id="WP_094024490.1">
    <property type="nucleotide sequence ID" value="NZ_NGAF01000001.1"/>
</dbReference>
<keyword evidence="2" id="KW-1185">Reference proteome</keyword>
<dbReference type="Proteomes" id="UP000215506">
    <property type="component" value="Unassembled WGS sequence"/>
</dbReference>
<comment type="caution">
    <text evidence="1">The sequence shown here is derived from an EMBL/GenBank/DDBJ whole genome shotgun (WGS) entry which is preliminary data.</text>
</comment>
<name>A0A231HEV5_9NOCA</name>
<proteinExistence type="predicted"/>
<accession>A0A231HEV5</accession>
<gene>
    <name evidence="1" type="ORF">B7C42_00515</name>
</gene>
<protein>
    <submittedName>
        <fullName evidence="1">Uncharacterized protein</fullName>
    </submittedName>
</protein>
<dbReference type="AlphaFoldDB" id="A0A231HEV5"/>
<reference evidence="1 2" key="1">
    <citation type="submission" date="2017-07" db="EMBL/GenBank/DDBJ databases">
        <title>First draft Genome Sequence of Nocardia cerradoensis isolated from human infection.</title>
        <authorList>
            <person name="Carrasco G."/>
        </authorList>
    </citation>
    <scope>NUCLEOTIDE SEQUENCE [LARGE SCALE GENOMIC DNA]</scope>
    <source>
        <strain evidence="1 2">CNM20130759</strain>
    </source>
</reference>
<dbReference type="EMBL" id="NGAF01000001">
    <property type="protein sequence ID" value="OXR47392.1"/>
    <property type="molecule type" value="Genomic_DNA"/>
</dbReference>